<sequence length="118" mass="13221">MGKRKSARKPVKKEKVRLDKVFDCLFCNHEKSIVVKLDREHKIGHINCRVCPAAYQAPINYLSDPIDVYSDWIDACEDVNKEKPAARNRAGLGAAAIPGRRVDALGVPDALDDDDEEF</sequence>
<evidence type="ECO:0000313" key="12">
    <source>
        <dbReference type="Proteomes" id="UP001151582"/>
    </source>
</evidence>
<evidence type="ECO:0000256" key="7">
    <source>
        <dbReference type="ARBA" id="ARBA00023015"/>
    </source>
</evidence>
<dbReference type="OrthoDB" id="445983at2759"/>
<keyword evidence="7 10" id="KW-0805">Transcription regulation</keyword>
<protein>
    <recommendedName>
        <fullName evidence="10">Transcription elongation factor 1 homolog</fullName>
    </recommendedName>
</protein>
<dbReference type="GO" id="GO:0006368">
    <property type="term" value="P:transcription elongation by RNA polymerase II"/>
    <property type="evidence" value="ECO:0007669"/>
    <property type="project" value="TreeGrafter"/>
</dbReference>
<evidence type="ECO:0000256" key="3">
    <source>
        <dbReference type="ARBA" id="ARBA00009730"/>
    </source>
</evidence>
<dbReference type="PANTHER" id="PTHR20934:SF0">
    <property type="entry name" value="TRANSCRIPTION ELONGATION FACTOR 1 HOMOLOG"/>
    <property type="match status" value="1"/>
</dbReference>
<dbReference type="GO" id="GO:0000993">
    <property type="term" value="F:RNA polymerase II complex binding"/>
    <property type="evidence" value="ECO:0007669"/>
    <property type="project" value="TreeGrafter"/>
</dbReference>
<dbReference type="InterPro" id="IPR007808">
    <property type="entry name" value="Elf1"/>
</dbReference>
<proteinExistence type="inferred from homology"/>
<evidence type="ECO:0000256" key="1">
    <source>
        <dbReference type="ARBA" id="ARBA00003357"/>
    </source>
</evidence>
<evidence type="ECO:0000256" key="2">
    <source>
        <dbReference type="ARBA" id="ARBA00004123"/>
    </source>
</evidence>
<dbReference type="Proteomes" id="UP001151582">
    <property type="component" value="Unassembled WGS sequence"/>
</dbReference>
<dbReference type="GO" id="GO:0008270">
    <property type="term" value="F:zinc ion binding"/>
    <property type="evidence" value="ECO:0007669"/>
    <property type="project" value="UniProtKB-KW"/>
</dbReference>
<name>A0A9W8B4T5_9FUNG</name>
<dbReference type="SUPFAM" id="SSF57783">
    <property type="entry name" value="Zinc beta-ribbon"/>
    <property type="match status" value="1"/>
</dbReference>
<evidence type="ECO:0000256" key="9">
    <source>
        <dbReference type="ARBA" id="ARBA00023242"/>
    </source>
</evidence>
<gene>
    <name evidence="11" type="ORF">H4R34_004489</name>
</gene>
<dbReference type="PANTHER" id="PTHR20934">
    <property type="entry name" value="TRANSCRIPTION ELONGATION FACTOR 1 HOMOLOG"/>
    <property type="match status" value="1"/>
</dbReference>
<comment type="subcellular location">
    <subcellularLocation>
        <location evidence="2 10">Nucleus</location>
    </subcellularLocation>
</comment>
<accession>A0A9W8B4T5</accession>
<keyword evidence="6 10" id="KW-0862">Zinc</keyword>
<dbReference type="EMBL" id="JANBQB010000576">
    <property type="protein sequence ID" value="KAJ1975040.1"/>
    <property type="molecule type" value="Genomic_DNA"/>
</dbReference>
<organism evidence="11 12">
    <name type="scientific">Dimargaris verticillata</name>
    <dbReference type="NCBI Taxonomy" id="2761393"/>
    <lineage>
        <taxon>Eukaryota</taxon>
        <taxon>Fungi</taxon>
        <taxon>Fungi incertae sedis</taxon>
        <taxon>Zoopagomycota</taxon>
        <taxon>Kickxellomycotina</taxon>
        <taxon>Dimargaritomycetes</taxon>
        <taxon>Dimargaritales</taxon>
        <taxon>Dimargaritaceae</taxon>
        <taxon>Dimargaris</taxon>
    </lineage>
</organism>
<keyword evidence="8 10" id="KW-0804">Transcription</keyword>
<dbReference type="GO" id="GO:0008023">
    <property type="term" value="C:transcription elongation factor complex"/>
    <property type="evidence" value="ECO:0007669"/>
    <property type="project" value="TreeGrafter"/>
</dbReference>
<evidence type="ECO:0000256" key="4">
    <source>
        <dbReference type="ARBA" id="ARBA00022723"/>
    </source>
</evidence>
<dbReference type="Pfam" id="PF05129">
    <property type="entry name" value="Zn_ribbon_Elf1"/>
    <property type="match status" value="1"/>
</dbReference>
<evidence type="ECO:0000256" key="6">
    <source>
        <dbReference type="ARBA" id="ARBA00022833"/>
    </source>
</evidence>
<dbReference type="Gene3D" id="2.20.25.190">
    <property type="match status" value="1"/>
</dbReference>
<comment type="caution">
    <text evidence="11">The sequence shown here is derived from an EMBL/GenBank/DDBJ whole genome shotgun (WGS) entry which is preliminary data.</text>
</comment>
<keyword evidence="5 10" id="KW-0863">Zinc-finger</keyword>
<evidence type="ECO:0000313" key="11">
    <source>
        <dbReference type="EMBL" id="KAJ1975040.1"/>
    </source>
</evidence>
<dbReference type="InterPro" id="IPR038567">
    <property type="entry name" value="T_Elf1_sf"/>
</dbReference>
<evidence type="ECO:0000256" key="5">
    <source>
        <dbReference type="ARBA" id="ARBA00022771"/>
    </source>
</evidence>
<evidence type="ECO:0000256" key="8">
    <source>
        <dbReference type="ARBA" id="ARBA00023163"/>
    </source>
</evidence>
<reference evidence="11" key="1">
    <citation type="submission" date="2022-07" db="EMBL/GenBank/DDBJ databases">
        <title>Phylogenomic reconstructions and comparative analyses of Kickxellomycotina fungi.</title>
        <authorList>
            <person name="Reynolds N.K."/>
            <person name="Stajich J.E."/>
            <person name="Barry K."/>
            <person name="Grigoriev I.V."/>
            <person name="Crous P."/>
            <person name="Smith M.E."/>
        </authorList>
    </citation>
    <scope>NUCLEOTIDE SEQUENCE</scope>
    <source>
        <strain evidence="11">RSA 567</strain>
    </source>
</reference>
<keyword evidence="4 10" id="KW-0479">Metal-binding</keyword>
<comment type="similarity">
    <text evidence="3 10">Belongs to the ELOF1 family.</text>
</comment>
<keyword evidence="12" id="KW-1185">Reference proteome</keyword>
<dbReference type="AlphaFoldDB" id="A0A9W8B4T5"/>
<evidence type="ECO:0000256" key="10">
    <source>
        <dbReference type="RuleBase" id="RU364033"/>
    </source>
</evidence>
<dbReference type="FunFam" id="2.20.25.190:FF:000001">
    <property type="entry name" value="Transcription elongation factor 1 homolog"/>
    <property type="match status" value="1"/>
</dbReference>
<comment type="function">
    <text evidence="1 10">Transcription elongation factor implicated in the maintenance of proper chromatin structure in actively transcribed regions.</text>
</comment>
<keyword evidence="9 10" id="KW-0539">Nucleus</keyword>